<dbReference type="PANTHER" id="PTHR38785">
    <property type="entry name" value="HOMOLOG OF VIRK"/>
    <property type="match status" value="1"/>
</dbReference>
<accession>A0A1X1E9B4</accession>
<dbReference type="OrthoDB" id="6835762at2"/>
<dbReference type="RefSeq" id="WP_104955711.1">
    <property type="nucleotide sequence ID" value="NZ_CP026377.1"/>
</dbReference>
<evidence type="ECO:0000313" key="1">
    <source>
        <dbReference type="EMBL" id="AUX91770.1"/>
    </source>
</evidence>
<dbReference type="KEGG" id="pgz:C2E15_00750"/>
<dbReference type="PANTHER" id="PTHR38785:SF1">
    <property type="entry name" value="HOMOLOG OF VIRK"/>
    <property type="match status" value="1"/>
</dbReference>
<dbReference type="GO" id="GO:0006974">
    <property type="term" value="P:DNA damage response"/>
    <property type="evidence" value="ECO:0007669"/>
    <property type="project" value="TreeGrafter"/>
</dbReference>
<sequence length="316" mass="35867">MSTITHSPTPDISSGSLFFQLTRGQFKPNKLWECRRFRTKFLLRSLAFPVTTFSYMAQMSRLPAMRQALTIQGLLPAKIHRPYLCAHFSVKQRAQALLDHYGTVQQLPRALYQLFLSPVDHTLARLHGKNDELFEVICSSGRFDREGEITLVLLYNGITIASLSFSFIRQAARLGLLIGGLQGPRKTVDASVIRDATKASHGLFPKRVLLETLFCLAARCGVQQIEAVGDETHVFRSLRYRHSKKALFHASYSEFWLSLNGEALNNGLYRLPLAMPRKPLEEIASKKRAEYRRRYEFMDSLEQQLSEAIAGECGRA</sequence>
<keyword evidence="2" id="KW-1185">Reference proteome</keyword>
<name>A0A1X1E9B4_9GAMM</name>
<evidence type="ECO:0000313" key="2">
    <source>
        <dbReference type="Proteomes" id="UP000238365"/>
    </source>
</evidence>
<gene>
    <name evidence="1" type="ORF">C2E15_00750</name>
</gene>
<dbReference type="Pfam" id="PF04393">
    <property type="entry name" value="DUF535"/>
    <property type="match status" value="1"/>
</dbReference>
<reference evidence="1 2" key="1">
    <citation type="submission" date="2018-01" db="EMBL/GenBank/DDBJ databases">
        <title>Complete and assembled Genome of Pantoea gaviniae DSM22758T.</title>
        <authorList>
            <person name="Stevens M.J.A."/>
            <person name="Zurfluh K."/>
            <person name="Stephan R."/>
        </authorList>
    </citation>
    <scope>NUCLEOTIDE SEQUENCE [LARGE SCALE GENOMIC DNA]</scope>
    <source>
        <strain evidence="1 2">DSM 22758</strain>
    </source>
</reference>
<proteinExistence type="predicted"/>
<protein>
    <submittedName>
        <fullName evidence="1">DUF535 domain-containing protein</fullName>
    </submittedName>
</protein>
<dbReference type="InterPro" id="IPR007488">
    <property type="entry name" value="DUF535"/>
</dbReference>
<dbReference type="EMBL" id="CP026377">
    <property type="protein sequence ID" value="AUX91770.1"/>
    <property type="molecule type" value="Genomic_DNA"/>
</dbReference>
<dbReference type="Proteomes" id="UP000238365">
    <property type="component" value="Chromosome"/>
</dbReference>
<organism evidence="1 2">
    <name type="scientific">Mixta gaviniae</name>
    <dbReference type="NCBI Taxonomy" id="665914"/>
    <lineage>
        <taxon>Bacteria</taxon>
        <taxon>Pseudomonadati</taxon>
        <taxon>Pseudomonadota</taxon>
        <taxon>Gammaproteobacteria</taxon>
        <taxon>Enterobacterales</taxon>
        <taxon>Erwiniaceae</taxon>
        <taxon>Mixta</taxon>
    </lineage>
</organism>
<dbReference type="AlphaFoldDB" id="A0A1X1E9B4"/>